<accession>A0A7W9GN96</accession>
<keyword evidence="2" id="KW-0732">Signal</keyword>
<feature type="signal peptide" evidence="2">
    <location>
        <begin position="1"/>
        <end position="25"/>
    </location>
</feature>
<dbReference type="EMBL" id="JACHMM010000001">
    <property type="protein sequence ID" value="MBB5786832.1"/>
    <property type="molecule type" value="Genomic_DNA"/>
</dbReference>
<evidence type="ECO:0000256" key="1">
    <source>
        <dbReference type="SAM" id="MobiDB-lite"/>
    </source>
</evidence>
<proteinExistence type="predicted"/>
<dbReference type="PROSITE" id="PS51257">
    <property type="entry name" value="PROKAR_LIPOPROTEIN"/>
    <property type="match status" value="1"/>
</dbReference>
<protein>
    <recommendedName>
        <fullName evidence="5">DUF305 domain-containing protein</fullName>
    </recommendedName>
</protein>
<feature type="chain" id="PRO_5039443404" description="DUF305 domain-containing protein" evidence="2">
    <location>
        <begin position="26"/>
        <end position="395"/>
    </location>
</feature>
<gene>
    <name evidence="3" type="ORF">HD601_001407</name>
</gene>
<evidence type="ECO:0000313" key="3">
    <source>
        <dbReference type="EMBL" id="MBB5786832.1"/>
    </source>
</evidence>
<dbReference type="Proteomes" id="UP000542813">
    <property type="component" value="Unassembled WGS sequence"/>
</dbReference>
<feature type="compositionally biased region" description="Gly residues" evidence="1">
    <location>
        <begin position="29"/>
        <end position="50"/>
    </location>
</feature>
<reference evidence="3 4" key="1">
    <citation type="submission" date="2020-08" db="EMBL/GenBank/DDBJ databases">
        <title>Sequencing the genomes of 1000 actinobacteria strains.</title>
        <authorList>
            <person name="Klenk H.-P."/>
        </authorList>
    </citation>
    <scope>NUCLEOTIDE SEQUENCE [LARGE SCALE GENOMIC DNA]</scope>
    <source>
        <strain evidence="3 4">DSM 102122</strain>
    </source>
</reference>
<dbReference type="AlphaFoldDB" id="A0A7W9GN96"/>
<sequence length="395" mass="42135">MTNWRARTRLLAFACVAGLAFSGCGADGGSGGENDGGGADQADGSGGGDGEGGDEELSPLEEYMGANSGFARAGGARMTMALSAGDLSDEEQQKMRQVEELVAQCMQDAGFEYVPVDPFAGAPEDDPFAEAYSLPPDEFAREYGYGMSTLMRREAPEDEQNLDPNQEIREGLSEAALEEYNRTLWGDMADVSPDGGAVSIKPAQPGEAPSMEEQGCHGQARAEVYGDGGGMMVGPDMSEFESLFEDLEALRERIESDPRVVAATEEWAVCMAEAGSGDFEGLNEPEDAVMERMGELYGWETEQGGPEGGPGVSVTTEGGGWVESDVSPEDLEELQQWEVAVATADYDCEQEHFEDAQSEVALGFEEEFVDQHRAELERYRDTMAEGPAGHAGGLG</sequence>
<feature type="region of interest" description="Disordered" evidence="1">
    <location>
        <begin position="29"/>
        <end position="58"/>
    </location>
</feature>
<evidence type="ECO:0008006" key="5">
    <source>
        <dbReference type="Google" id="ProtNLM"/>
    </source>
</evidence>
<comment type="caution">
    <text evidence="3">The sequence shown here is derived from an EMBL/GenBank/DDBJ whole genome shotgun (WGS) entry which is preliminary data.</text>
</comment>
<keyword evidence="4" id="KW-1185">Reference proteome</keyword>
<evidence type="ECO:0000313" key="4">
    <source>
        <dbReference type="Proteomes" id="UP000542813"/>
    </source>
</evidence>
<organism evidence="3 4">
    <name type="scientific">Jiangella mangrovi</name>
    <dbReference type="NCBI Taxonomy" id="1524084"/>
    <lineage>
        <taxon>Bacteria</taxon>
        <taxon>Bacillati</taxon>
        <taxon>Actinomycetota</taxon>
        <taxon>Actinomycetes</taxon>
        <taxon>Jiangellales</taxon>
        <taxon>Jiangellaceae</taxon>
        <taxon>Jiangella</taxon>
    </lineage>
</organism>
<name>A0A7W9GN96_9ACTN</name>
<evidence type="ECO:0000256" key="2">
    <source>
        <dbReference type="SAM" id="SignalP"/>
    </source>
</evidence>
<dbReference type="RefSeq" id="WP_184820503.1">
    <property type="nucleotide sequence ID" value="NZ_JACHMM010000001.1"/>
</dbReference>